<feature type="chain" id="PRO_5007391986" evidence="1">
    <location>
        <begin position="22"/>
        <end position="144"/>
    </location>
</feature>
<keyword evidence="1" id="KW-0732">Signal</keyword>
<name>A0A0C1MMI6_9GAMM</name>
<dbReference type="Proteomes" id="UP000031327">
    <property type="component" value="Unassembled WGS sequence"/>
</dbReference>
<organism evidence="2 4">
    <name type="scientific">Pseudoalteromonas luteoviolacea</name>
    <dbReference type="NCBI Taxonomy" id="43657"/>
    <lineage>
        <taxon>Bacteria</taxon>
        <taxon>Pseudomonadati</taxon>
        <taxon>Pseudomonadota</taxon>
        <taxon>Gammaproteobacteria</taxon>
        <taxon>Alteromonadales</taxon>
        <taxon>Pseudoalteromonadaceae</taxon>
        <taxon>Pseudoalteromonas</taxon>
    </lineage>
</organism>
<feature type="signal peptide" evidence="1">
    <location>
        <begin position="1"/>
        <end position="21"/>
    </location>
</feature>
<evidence type="ECO:0000256" key="1">
    <source>
        <dbReference type="SAM" id="SignalP"/>
    </source>
</evidence>
<dbReference type="AlphaFoldDB" id="A0A0C1MMI6"/>
<dbReference type="EMBL" id="JWIC01000007">
    <property type="protein sequence ID" value="KID56402.1"/>
    <property type="molecule type" value="Genomic_DNA"/>
</dbReference>
<dbReference type="EMBL" id="JWIC01000007">
    <property type="protein sequence ID" value="KID55678.1"/>
    <property type="molecule type" value="Genomic_DNA"/>
</dbReference>
<dbReference type="RefSeq" id="WP_039610256.1">
    <property type="nucleotide sequence ID" value="NZ_JWIC01000007.1"/>
</dbReference>
<reference evidence="2 4" key="1">
    <citation type="submission" date="2014-12" db="EMBL/GenBank/DDBJ databases">
        <title>Draft Genome Sequence of Pseudoalteromonas luteoviolacea HI1.</title>
        <authorList>
            <person name="Asahina A.Y."/>
            <person name="Hadfield M.G."/>
        </authorList>
    </citation>
    <scope>NUCLEOTIDE SEQUENCE [LARGE SCALE GENOMIC DNA]</scope>
    <source>
        <strain evidence="2 4">HI1</strain>
    </source>
</reference>
<evidence type="ECO:0000313" key="3">
    <source>
        <dbReference type="EMBL" id="KID56402.1"/>
    </source>
</evidence>
<gene>
    <name evidence="2" type="ORF">JF50_14920</name>
    <name evidence="3" type="ORF">JF50_19510</name>
</gene>
<proteinExistence type="predicted"/>
<accession>A0A0C1MMI6</accession>
<protein>
    <submittedName>
        <fullName evidence="2">Uncharacterized protein</fullName>
    </submittedName>
</protein>
<evidence type="ECO:0000313" key="2">
    <source>
        <dbReference type="EMBL" id="KID55678.1"/>
    </source>
</evidence>
<comment type="caution">
    <text evidence="2">The sequence shown here is derived from an EMBL/GenBank/DDBJ whole genome shotgun (WGS) entry which is preliminary data.</text>
</comment>
<evidence type="ECO:0000313" key="4">
    <source>
        <dbReference type="Proteomes" id="UP000031327"/>
    </source>
</evidence>
<sequence length="144" mass="15790">MKITKVALILAALSATSAVYADSGLGVNITEKPRPGVPQARWTYIDITDSYGQHNNAKFNYSISNYTINFDWVTNDGAVGGCSIYYDVNKDSSTAWNDQVAKRRYDTTKLILSNLKQGDQLFVQSAFGQNSAPCEVTVSHKIGL</sequence>
<dbReference type="OrthoDB" id="6311710at2"/>